<dbReference type="STRING" id="240015.ACP_0740"/>
<evidence type="ECO:0008006" key="3">
    <source>
        <dbReference type="Google" id="ProtNLM"/>
    </source>
</evidence>
<reference evidence="1 2" key="1">
    <citation type="journal article" date="2009" name="Appl. Environ. Microbiol.">
        <title>Three genomes from the phylum Acidobacteria provide insight into the lifestyles of these microorganisms in soils.</title>
        <authorList>
            <person name="Ward N.L."/>
            <person name="Challacombe J.F."/>
            <person name="Janssen P.H."/>
            <person name="Henrissat B."/>
            <person name="Coutinho P.M."/>
            <person name="Wu M."/>
            <person name="Xie G."/>
            <person name="Haft D.H."/>
            <person name="Sait M."/>
            <person name="Badger J."/>
            <person name="Barabote R.D."/>
            <person name="Bradley B."/>
            <person name="Brettin T.S."/>
            <person name="Brinkac L.M."/>
            <person name="Bruce D."/>
            <person name="Creasy T."/>
            <person name="Daugherty S.C."/>
            <person name="Davidsen T.M."/>
            <person name="DeBoy R.T."/>
            <person name="Detter J.C."/>
            <person name="Dodson R.J."/>
            <person name="Durkin A.S."/>
            <person name="Ganapathy A."/>
            <person name="Gwinn-Giglio M."/>
            <person name="Han C.S."/>
            <person name="Khouri H."/>
            <person name="Kiss H."/>
            <person name="Kothari S.P."/>
            <person name="Madupu R."/>
            <person name="Nelson K.E."/>
            <person name="Nelson W.C."/>
            <person name="Paulsen I."/>
            <person name="Penn K."/>
            <person name="Ren Q."/>
            <person name="Rosovitz M.J."/>
            <person name="Selengut J.D."/>
            <person name="Shrivastava S."/>
            <person name="Sullivan S.A."/>
            <person name="Tapia R."/>
            <person name="Thompson L.S."/>
            <person name="Watkins K.L."/>
            <person name="Yang Q."/>
            <person name="Yu C."/>
            <person name="Zafar N."/>
            <person name="Zhou L."/>
            <person name="Kuske C.R."/>
        </authorList>
    </citation>
    <scope>NUCLEOTIDE SEQUENCE [LARGE SCALE GENOMIC DNA]</scope>
    <source>
        <strain evidence="2">ATCC 51196 / DSM 11244 / BCRC 80197 / JCM 7670 / NBRC 15755 / NCIMB 13165 / 161</strain>
    </source>
</reference>
<dbReference type="InParanoid" id="C1F279"/>
<dbReference type="Proteomes" id="UP000002207">
    <property type="component" value="Chromosome"/>
</dbReference>
<gene>
    <name evidence="1" type="ordered locus">ACP_0740</name>
</gene>
<dbReference type="KEGG" id="aca:ACP_0740"/>
<dbReference type="eggNOG" id="COG0596">
    <property type="taxonomic scope" value="Bacteria"/>
</dbReference>
<evidence type="ECO:0000313" key="2">
    <source>
        <dbReference type="Proteomes" id="UP000002207"/>
    </source>
</evidence>
<accession>C1F279</accession>
<name>C1F279_ACIC5</name>
<dbReference type="OrthoDB" id="165208at2"/>
<dbReference type="EMBL" id="CP001472">
    <property type="protein sequence ID" value="ACO32065.1"/>
    <property type="molecule type" value="Genomic_DNA"/>
</dbReference>
<proteinExistence type="predicted"/>
<dbReference type="RefSeq" id="WP_015895912.1">
    <property type="nucleotide sequence ID" value="NC_012483.1"/>
</dbReference>
<sequence>MIARHWRGWTTPENADAYESLLLTHILPGIEKIEGHCGGYLLRKDEPSEVEFIVLNLFDSLDAVKRFAGPDYSVALFEPEALALLSRVETAASHYEVRRAGSSDPDGK</sequence>
<dbReference type="SUPFAM" id="SSF54909">
    <property type="entry name" value="Dimeric alpha+beta barrel"/>
    <property type="match status" value="1"/>
</dbReference>
<protein>
    <recommendedName>
        <fullName evidence="3">Antibiotic biosynthesis monooxygenase</fullName>
    </recommendedName>
</protein>
<dbReference type="HOGENOM" id="CLU_170225_1_0_0"/>
<dbReference type="AlphaFoldDB" id="C1F279"/>
<keyword evidence="2" id="KW-1185">Reference proteome</keyword>
<evidence type="ECO:0000313" key="1">
    <source>
        <dbReference type="EMBL" id="ACO32065.1"/>
    </source>
</evidence>
<organism evidence="1 2">
    <name type="scientific">Acidobacterium capsulatum (strain ATCC 51196 / DSM 11244 / BCRC 80197 / JCM 7670 / NBRC 15755 / NCIMB 13165 / 161)</name>
    <dbReference type="NCBI Taxonomy" id="240015"/>
    <lineage>
        <taxon>Bacteria</taxon>
        <taxon>Pseudomonadati</taxon>
        <taxon>Acidobacteriota</taxon>
        <taxon>Terriglobia</taxon>
        <taxon>Terriglobales</taxon>
        <taxon>Acidobacteriaceae</taxon>
        <taxon>Acidobacterium</taxon>
    </lineage>
</organism>
<dbReference type="InterPro" id="IPR011008">
    <property type="entry name" value="Dimeric_a/b-barrel"/>
</dbReference>